<dbReference type="Gene3D" id="3.30.70.660">
    <property type="entry name" value="Pseudouridine synthase I, catalytic domain, C-terminal subdomain"/>
    <property type="match status" value="1"/>
</dbReference>
<protein>
    <recommendedName>
        <fullName evidence="6">tRNA pseudouridine synthase</fullName>
        <ecNumber evidence="6">5.4.99.12</ecNumber>
    </recommendedName>
</protein>
<evidence type="ECO:0000256" key="4">
    <source>
        <dbReference type="PIRSR" id="PIRSR001430-1"/>
    </source>
</evidence>
<dbReference type="GO" id="GO:0031119">
    <property type="term" value="P:tRNA pseudouridine synthesis"/>
    <property type="evidence" value="ECO:0007669"/>
    <property type="project" value="TreeGrafter"/>
</dbReference>
<evidence type="ECO:0000313" key="8">
    <source>
        <dbReference type="EMBL" id="PWG05496.1"/>
    </source>
</evidence>
<gene>
    <name evidence="8" type="ORF">DIS07_09725</name>
</gene>
<dbReference type="OrthoDB" id="9811823at2"/>
<evidence type="ECO:0000256" key="1">
    <source>
        <dbReference type="ARBA" id="ARBA00009375"/>
    </source>
</evidence>
<dbReference type="EMBL" id="QFFG01000003">
    <property type="protein sequence ID" value="PWG05496.1"/>
    <property type="molecule type" value="Genomic_DNA"/>
</dbReference>
<dbReference type="AlphaFoldDB" id="A0A2U2JAX6"/>
<proteinExistence type="inferred from homology"/>
<dbReference type="GO" id="GO:1990481">
    <property type="term" value="P:mRNA pseudouridine synthesis"/>
    <property type="evidence" value="ECO:0007669"/>
    <property type="project" value="TreeGrafter"/>
</dbReference>
<keyword evidence="2 6" id="KW-0819">tRNA processing</keyword>
<dbReference type="InterPro" id="IPR020103">
    <property type="entry name" value="PsdUridine_synth_cat_dom_sf"/>
</dbReference>
<keyword evidence="3 6" id="KW-0413">Isomerase</keyword>
<accession>A0A2U2JAX6</accession>
<dbReference type="GO" id="GO:0003723">
    <property type="term" value="F:RNA binding"/>
    <property type="evidence" value="ECO:0007669"/>
    <property type="project" value="InterPro"/>
</dbReference>
<evidence type="ECO:0000256" key="6">
    <source>
        <dbReference type="RuleBase" id="RU003792"/>
    </source>
</evidence>
<dbReference type="SUPFAM" id="SSF55120">
    <property type="entry name" value="Pseudouridine synthase"/>
    <property type="match status" value="1"/>
</dbReference>
<reference evidence="8 9" key="1">
    <citation type="submission" date="2018-05" db="EMBL/GenBank/DDBJ databases">
        <title>Polaribacter aquimarinus sp. nov., isolated from sediment in a sediment of sea.</title>
        <authorList>
            <person name="Lu D."/>
        </authorList>
    </citation>
    <scope>NUCLEOTIDE SEQUENCE [LARGE SCALE GENOMIC DNA]</scope>
    <source>
        <strain evidence="8 9">ZY113</strain>
    </source>
</reference>
<dbReference type="InterPro" id="IPR020094">
    <property type="entry name" value="TruA/RsuA/RluB/E/F_N"/>
</dbReference>
<dbReference type="PANTHER" id="PTHR11142:SF5">
    <property type="entry name" value="TRNA PSEUDOURIDINE(38_39) SYNTHASE"/>
    <property type="match status" value="1"/>
</dbReference>
<dbReference type="EC" id="5.4.99.12" evidence="6"/>
<comment type="similarity">
    <text evidence="1 6">Belongs to the tRNA pseudouridine synthase TruA family.</text>
</comment>
<organism evidence="8 9">
    <name type="scientific">Polaribacter aquimarinus</name>
    <dbReference type="NCBI Taxonomy" id="2100726"/>
    <lineage>
        <taxon>Bacteria</taxon>
        <taxon>Pseudomonadati</taxon>
        <taxon>Bacteroidota</taxon>
        <taxon>Flavobacteriia</taxon>
        <taxon>Flavobacteriales</taxon>
        <taxon>Flavobacteriaceae</taxon>
    </lineage>
</organism>
<dbReference type="RefSeq" id="WP_109405038.1">
    <property type="nucleotide sequence ID" value="NZ_QFFG01000003.1"/>
</dbReference>
<dbReference type="PIRSF" id="PIRSF001430">
    <property type="entry name" value="tRNA_psdUrid_synth"/>
    <property type="match status" value="1"/>
</dbReference>
<evidence type="ECO:0000256" key="3">
    <source>
        <dbReference type="ARBA" id="ARBA00023235"/>
    </source>
</evidence>
<dbReference type="PANTHER" id="PTHR11142">
    <property type="entry name" value="PSEUDOURIDYLATE SYNTHASE"/>
    <property type="match status" value="1"/>
</dbReference>
<evidence type="ECO:0000256" key="2">
    <source>
        <dbReference type="ARBA" id="ARBA00022694"/>
    </source>
</evidence>
<dbReference type="Pfam" id="PF01416">
    <property type="entry name" value="PseudoU_synth_1"/>
    <property type="match status" value="1"/>
</dbReference>
<dbReference type="Gene3D" id="3.30.70.580">
    <property type="entry name" value="Pseudouridine synthase I, catalytic domain, N-terminal subdomain"/>
    <property type="match status" value="1"/>
</dbReference>
<feature type="active site" description="Nucleophile" evidence="4">
    <location>
        <position position="56"/>
    </location>
</feature>
<comment type="catalytic activity">
    <reaction evidence="6">
        <text>uridine(38/39/40) in tRNA = pseudouridine(38/39/40) in tRNA</text>
        <dbReference type="Rhea" id="RHEA:22376"/>
        <dbReference type="Rhea" id="RHEA-COMP:10085"/>
        <dbReference type="Rhea" id="RHEA-COMP:10087"/>
        <dbReference type="ChEBI" id="CHEBI:65314"/>
        <dbReference type="ChEBI" id="CHEBI:65315"/>
        <dbReference type="EC" id="5.4.99.12"/>
    </reaction>
</comment>
<dbReference type="InterPro" id="IPR020095">
    <property type="entry name" value="PsdUridine_synth_TruA_C"/>
</dbReference>
<dbReference type="GO" id="GO:0005737">
    <property type="term" value="C:cytoplasm"/>
    <property type="evidence" value="ECO:0007669"/>
    <property type="project" value="TreeGrafter"/>
</dbReference>
<feature type="binding site" evidence="5">
    <location>
        <position position="114"/>
    </location>
    <ligand>
        <name>substrate</name>
    </ligand>
</feature>
<dbReference type="GO" id="GO:0160147">
    <property type="term" value="F:tRNA pseudouridine(38-40) synthase activity"/>
    <property type="evidence" value="ECO:0007669"/>
    <property type="project" value="UniProtKB-EC"/>
</dbReference>
<dbReference type="InterPro" id="IPR020097">
    <property type="entry name" value="PsdUridine_synth_TruA_a/b_dom"/>
</dbReference>
<comment type="caution">
    <text evidence="8">The sequence shown here is derived from an EMBL/GenBank/DDBJ whole genome shotgun (WGS) entry which is preliminary data.</text>
</comment>
<evidence type="ECO:0000313" key="9">
    <source>
        <dbReference type="Proteomes" id="UP000245670"/>
    </source>
</evidence>
<evidence type="ECO:0000256" key="5">
    <source>
        <dbReference type="PIRSR" id="PIRSR001430-2"/>
    </source>
</evidence>
<dbReference type="InterPro" id="IPR001406">
    <property type="entry name" value="PsdUridine_synth_TruA"/>
</dbReference>
<feature type="domain" description="Pseudouridine synthase I TruA alpha/beta" evidence="7">
    <location>
        <begin position="147"/>
        <end position="258"/>
    </location>
</feature>
<name>A0A2U2JAX6_9FLAO</name>
<keyword evidence="9" id="KW-1185">Reference proteome</keyword>
<dbReference type="Proteomes" id="UP000245670">
    <property type="component" value="Unassembled WGS sequence"/>
</dbReference>
<sequence>MKYSVSYIVGLQFLGFRFSGWQKQKNAKTLHDMVDKTLSFVFSNRDYKTIGIGRTDAKVSATTYYFQLFVDEVLDRGKFLNSLNTNFSPDLRATSMQQVDVGFNIINVDKIKEYHYYFSFGDKNHPFSAPFLVNVDGFLDVELMMKAAKLFEGEHYFDKYCTKPSANTIFKRIIDSCEIVENDILTADFFPEHSYVLKVKGKGFLRYQIRLMMATLFEVGKGNLDLSFIETSLKVDNDKKNMRNIAPASGLQLYDVQFIDV</sequence>
<evidence type="ECO:0000259" key="7">
    <source>
        <dbReference type="Pfam" id="PF01416"/>
    </source>
</evidence>